<proteinExistence type="inferred from homology"/>
<reference evidence="9" key="1">
    <citation type="submission" date="2020-02" db="EMBL/GenBank/DDBJ databases">
        <authorList>
            <person name="Meier V. D."/>
        </authorList>
    </citation>
    <scope>NUCLEOTIDE SEQUENCE</scope>
    <source>
        <strain evidence="9">AVDCRST_MAG57</strain>
    </source>
</reference>
<dbReference type="InterPro" id="IPR003770">
    <property type="entry name" value="MLTG-like"/>
</dbReference>
<comment type="subcellular location">
    <subcellularLocation>
        <location evidence="7">Cell membrane</location>
        <topology evidence="7">Single-pass membrane protein</topology>
    </subcellularLocation>
</comment>
<dbReference type="NCBIfam" id="TIGR00247">
    <property type="entry name" value="endolytic transglycosylase MltG"/>
    <property type="match status" value="1"/>
</dbReference>
<feature type="compositionally biased region" description="Basic and acidic residues" evidence="8">
    <location>
        <begin position="65"/>
        <end position="74"/>
    </location>
</feature>
<dbReference type="PANTHER" id="PTHR30518:SF2">
    <property type="entry name" value="ENDOLYTIC MUREIN TRANSGLYCOSYLASE"/>
    <property type="match status" value="1"/>
</dbReference>
<keyword evidence="3 7" id="KW-1133">Transmembrane helix</keyword>
<gene>
    <name evidence="7" type="primary">mltG</name>
    <name evidence="9" type="ORF">AVDCRST_MAG57-2380</name>
</gene>
<keyword evidence="6 7" id="KW-0961">Cell wall biogenesis/degradation</keyword>
<dbReference type="AlphaFoldDB" id="A0A6J4IM57"/>
<evidence type="ECO:0000256" key="8">
    <source>
        <dbReference type="SAM" id="MobiDB-lite"/>
    </source>
</evidence>
<evidence type="ECO:0000256" key="6">
    <source>
        <dbReference type="ARBA" id="ARBA00023316"/>
    </source>
</evidence>
<dbReference type="HAMAP" id="MF_02065">
    <property type="entry name" value="MltG"/>
    <property type="match status" value="1"/>
</dbReference>
<feature type="region of interest" description="Disordered" evidence="8">
    <location>
        <begin position="1"/>
        <end position="307"/>
    </location>
</feature>
<accession>A0A6J4IM57</accession>
<keyword evidence="2 7" id="KW-0812">Transmembrane</keyword>
<dbReference type="EC" id="4.2.2.29" evidence="7"/>
<evidence type="ECO:0000256" key="3">
    <source>
        <dbReference type="ARBA" id="ARBA00022989"/>
    </source>
</evidence>
<dbReference type="Pfam" id="PF02618">
    <property type="entry name" value="YceG"/>
    <property type="match status" value="1"/>
</dbReference>
<dbReference type="Gene3D" id="3.30.1490.480">
    <property type="entry name" value="Endolytic murein transglycosylase"/>
    <property type="match status" value="1"/>
</dbReference>
<evidence type="ECO:0000256" key="1">
    <source>
        <dbReference type="ARBA" id="ARBA00022475"/>
    </source>
</evidence>
<dbReference type="GO" id="GO:0008932">
    <property type="term" value="F:lytic endotransglycosylase activity"/>
    <property type="evidence" value="ECO:0007669"/>
    <property type="project" value="UniProtKB-UniRule"/>
</dbReference>
<evidence type="ECO:0000256" key="7">
    <source>
        <dbReference type="HAMAP-Rule" id="MF_02065"/>
    </source>
</evidence>
<dbReference type="PANTHER" id="PTHR30518">
    <property type="entry name" value="ENDOLYTIC MUREIN TRANSGLYCOSYLASE"/>
    <property type="match status" value="1"/>
</dbReference>
<dbReference type="GO" id="GO:0009252">
    <property type="term" value="P:peptidoglycan biosynthetic process"/>
    <property type="evidence" value="ECO:0007669"/>
    <property type="project" value="UniProtKB-UniRule"/>
</dbReference>
<name>A0A6J4IM57_9ACTN</name>
<keyword evidence="5 7" id="KW-0456">Lyase</keyword>
<keyword evidence="4 7" id="KW-0472">Membrane</keyword>
<evidence type="ECO:0000256" key="2">
    <source>
        <dbReference type="ARBA" id="ARBA00022692"/>
    </source>
</evidence>
<feature type="transmembrane region" description="Helical" evidence="7">
    <location>
        <begin position="332"/>
        <end position="352"/>
    </location>
</feature>
<organism evidence="9">
    <name type="scientific">uncultured Blastococcus sp</name>
    <dbReference type="NCBI Taxonomy" id="217144"/>
    <lineage>
        <taxon>Bacteria</taxon>
        <taxon>Bacillati</taxon>
        <taxon>Actinomycetota</taxon>
        <taxon>Actinomycetes</taxon>
        <taxon>Geodermatophilales</taxon>
        <taxon>Geodermatophilaceae</taxon>
        <taxon>Blastococcus</taxon>
        <taxon>environmental samples</taxon>
    </lineage>
</organism>
<dbReference type="GO" id="GO:0005886">
    <property type="term" value="C:plasma membrane"/>
    <property type="evidence" value="ECO:0007669"/>
    <property type="project" value="UniProtKB-SubCell"/>
</dbReference>
<comment type="catalytic activity">
    <reaction evidence="7">
        <text>a peptidoglycan chain = a peptidoglycan chain with N-acetyl-1,6-anhydromuramyl-[peptide] at the reducing end + a peptidoglycan chain with N-acetylglucosamine at the non-reducing end.</text>
        <dbReference type="EC" id="4.2.2.29"/>
    </reaction>
</comment>
<feature type="compositionally biased region" description="Basic and acidic residues" evidence="8">
    <location>
        <begin position="109"/>
        <end position="125"/>
    </location>
</feature>
<comment type="function">
    <text evidence="7">Functions as a peptidoglycan terminase that cleaves nascent peptidoglycan strands endolytically to terminate their elongation.</text>
</comment>
<dbReference type="EMBL" id="CADCTI010000194">
    <property type="protein sequence ID" value="CAA9256214.1"/>
    <property type="molecule type" value="Genomic_DNA"/>
</dbReference>
<dbReference type="GO" id="GO:0071555">
    <property type="term" value="P:cell wall organization"/>
    <property type="evidence" value="ECO:0007669"/>
    <property type="project" value="UniProtKB-KW"/>
</dbReference>
<feature type="site" description="Important for catalytic activity" evidence="7">
    <location>
        <position position="548"/>
    </location>
</feature>
<evidence type="ECO:0000313" key="9">
    <source>
        <dbReference type="EMBL" id="CAA9256214.1"/>
    </source>
</evidence>
<evidence type="ECO:0000256" key="5">
    <source>
        <dbReference type="ARBA" id="ARBA00023239"/>
    </source>
</evidence>
<feature type="compositionally biased region" description="Gly residues" evidence="8">
    <location>
        <begin position="27"/>
        <end position="36"/>
    </location>
</feature>
<evidence type="ECO:0000256" key="4">
    <source>
        <dbReference type="ARBA" id="ARBA00023136"/>
    </source>
</evidence>
<keyword evidence="1 7" id="KW-1003">Cell membrane</keyword>
<protein>
    <recommendedName>
        <fullName evidence="7">Endolytic murein transglycosylase</fullName>
        <ecNumber evidence="7">4.2.2.29</ecNumber>
    </recommendedName>
    <alternativeName>
        <fullName evidence="7">Peptidoglycan lytic transglycosylase</fullName>
    </alternativeName>
    <alternativeName>
        <fullName evidence="7">Peptidoglycan polymerization terminase</fullName>
    </alternativeName>
</protein>
<sequence length="671" mass="71649">MTDPGAPRRGRHSPSDNAAGASPWAAGGAGSVGGAPGRRVPDSPAYGAPRYEPDRYSPPTWVSDVPERPRDAADRPTAGFRRSAPLLDRFPDATGPMVEPEWWAYGSSDHPDHPLSARHGRDDLPGRSWPSGDDAGSQHPSAPLPPRPTGVWDRLHPRQDGSLPDDDAPTVAQPLIPRSPAGPGHRAPDEHHDGQHHDGQHHDGQHHDGQRHDGKHHADDDYADGYYEHDLDDGAATADDRTDAHPPIPSTWEDETGGLDVIGAHVEEDEPRPRGRRARRAAAAARRDDAGALPLDLDGDSDAVHDEASGDVIPVKPYDKRTGRSRPRRRPVAVLTTLVLLAGVVVGIVLGGQKLLGLIDPTERDYTGQGTGTVQIRVQDGDTLSDIARTLVAADVVASTGPFVDAAEANADAVGIQPGVYGMRQQMSGQAALDLLLDPVSRLLSRVTLPEGLTVQRTLATVAEETGRPLAEFEAAAADPAALGLPAYADGKLEGFLFPATYDFEPDDAPVDMLRAMVARSQQAFDGLQIPEADRLTVLTKASLVQAEASSAEDMAKVARVLENRLADGMALQLDTTVNYANGKGGITTTAGDRANPSLYNTYVHAGLPPGAINNPGEDALRAVQNPTPGDWRFFVVVDPDTGDTRFAVTKEEHDQNVLLFREWLRANPEG</sequence>
<comment type="similarity">
    <text evidence="7">Belongs to the transglycosylase MltG family.</text>
</comment>
<feature type="compositionally biased region" description="Basic and acidic residues" evidence="8">
    <location>
        <begin position="186"/>
        <end position="220"/>
    </location>
</feature>